<dbReference type="GO" id="GO:0009247">
    <property type="term" value="P:glycolipid biosynthetic process"/>
    <property type="evidence" value="ECO:0007669"/>
    <property type="project" value="TreeGrafter"/>
</dbReference>
<organism evidence="5 6">
    <name type="scientific">Actinotalea soli</name>
    <dbReference type="NCBI Taxonomy" id="2819234"/>
    <lineage>
        <taxon>Bacteria</taxon>
        <taxon>Bacillati</taxon>
        <taxon>Actinomycetota</taxon>
        <taxon>Actinomycetes</taxon>
        <taxon>Micrococcales</taxon>
        <taxon>Cellulomonadaceae</taxon>
        <taxon>Actinotalea</taxon>
    </lineage>
</organism>
<evidence type="ECO:0000256" key="2">
    <source>
        <dbReference type="ARBA" id="ARBA00022676"/>
    </source>
</evidence>
<comment type="caution">
    <text evidence="5">The sequence shown here is derived from an EMBL/GenBank/DDBJ whole genome shotgun (WGS) entry which is preliminary data.</text>
</comment>
<dbReference type="EMBL" id="JAGEMK010000001">
    <property type="protein sequence ID" value="MBO1750405.1"/>
    <property type="molecule type" value="Genomic_DNA"/>
</dbReference>
<evidence type="ECO:0000259" key="4">
    <source>
        <dbReference type="Pfam" id="PF00535"/>
    </source>
</evidence>
<dbReference type="CDD" id="cd06442">
    <property type="entry name" value="DPM1_like"/>
    <property type="match status" value="1"/>
</dbReference>
<comment type="similarity">
    <text evidence="1">Belongs to the glycosyltransferase 2 family.</text>
</comment>
<dbReference type="AlphaFoldDB" id="A0A939LPZ2"/>
<dbReference type="GO" id="GO:0004582">
    <property type="term" value="F:dolichyl-phosphate beta-D-mannosyltransferase activity"/>
    <property type="evidence" value="ECO:0007669"/>
    <property type="project" value="InterPro"/>
</dbReference>
<feature type="domain" description="Glycosyltransferase 2-like" evidence="4">
    <location>
        <begin position="19"/>
        <end position="186"/>
    </location>
</feature>
<dbReference type="RefSeq" id="WP_208054058.1">
    <property type="nucleotide sequence ID" value="NZ_JAGEMK010000001.1"/>
</dbReference>
<accession>A0A939LPZ2</accession>
<name>A0A939LPZ2_9CELL</name>
<dbReference type="InterPro" id="IPR029044">
    <property type="entry name" value="Nucleotide-diphossugar_trans"/>
</dbReference>
<evidence type="ECO:0000256" key="1">
    <source>
        <dbReference type="ARBA" id="ARBA00006739"/>
    </source>
</evidence>
<evidence type="ECO:0000313" key="6">
    <source>
        <dbReference type="Proteomes" id="UP000664209"/>
    </source>
</evidence>
<proteinExistence type="inferred from homology"/>
<dbReference type="PANTHER" id="PTHR43398:SF1">
    <property type="entry name" value="DOLICHOL-PHOSPHATE MANNOSYLTRANSFERASE SUBUNIT 1"/>
    <property type="match status" value="1"/>
</dbReference>
<dbReference type="InterPro" id="IPR039528">
    <property type="entry name" value="DPM1-like"/>
</dbReference>
<sequence length="269" mass="29461">MRAEPSATGGRAVAPRVLVVIPTYDEATTLPGTLGRLRLAVPAADVLVVDDASPDGTGRIADDLATEDPQVQVLHRTGKHGLGSAYVEGFGWGLTRGYEVLVEMDADGSHQPEDLPRLLSALAADDLHGPDLVLGSRWTPGGSVENWPRRRVLLSRGGNSFTRLVLGLPLRDATAGFRAYRASALRALPLDEVASQGYCFQVDMAWRVVRHGGEVREVPIRFVERTQGLSKMSRQIVLEAFWRVCVWGVQHRWAQLRRTTTTAARGRRP</sequence>
<gene>
    <name evidence="5" type="ORF">J4G33_01150</name>
</gene>
<dbReference type="SUPFAM" id="SSF53448">
    <property type="entry name" value="Nucleotide-diphospho-sugar transferases"/>
    <property type="match status" value="1"/>
</dbReference>
<dbReference type="Gene3D" id="3.90.550.10">
    <property type="entry name" value="Spore Coat Polysaccharide Biosynthesis Protein SpsA, Chain A"/>
    <property type="match status" value="1"/>
</dbReference>
<evidence type="ECO:0000313" key="5">
    <source>
        <dbReference type="EMBL" id="MBO1750405.1"/>
    </source>
</evidence>
<keyword evidence="2" id="KW-0328">Glycosyltransferase</keyword>
<dbReference type="GO" id="GO:0016020">
    <property type="term" value="C:membrane"/>
    <property type="evidence" value="ECO:0007669"/>
    <property type="project" value="GOC"/>
</dbReference>
<protein>
    <submittedName>
        <fullName evidence="5">Polyprenol monophosphomannose synthase</fullName>
    </submittedName>
</protein>
<dbReference type="Proteomes" id="UP000664209">
    <property type="component" value="Unassembled WGS sequence"/>
</dbReference>
<evidence type="ECO:0000256" key="3">
    <source>
        <dbReference type="ARBA" id="ARBA00022679"/>
    </source>
</evidence>
<dbReference type="FunFam" id="3.90.550.10:FF:000122">
    <property type="entry name" value="Dolichol-phosphate mannosyltransferase subunit 1"/>
    <property type="match status" value="1"/>
</dbReference>
<reference evidence="5" key="1">
    <citation type="submission" date="2021-03" db="EMBL/GenBank/DDBJ databases">
        <title>Actinotalea soli sp. nov., isolated from soil.</title>
        <authorList>
            <person name="Ping W."/>
            <person name="Zhang J."/>
        </authorList>
    </citation>
    <scope>NUCLEOTIDE SEQUENCE</scope>
    <source>
        <strain evidence="5">BY-33</strain>
    </source>
</reference>
<keyword evidence="3" id="KW-0808">Transferase</keyword>
<dbReference type="InterPro" id="IPR001173">
    <property type="entry name" value="Glyco_trans_2-like"/>
</dbReference>
<dbReference type="Pfam" id="PF00535">
    <property type="entry name" value="Glycos_transf_2"/>
    <property type="match status" value="1"/>
</dbReference>
<dbReference type="PANTHER" id="PTHR43398">
    <property type="entry name" value="DOLICHOL-PHOSPHATE MANNOSYLTRANSFERASE SUBUNIT 1"/>
    <property type="match status" value="1"/>
</dbReference>
<keyword evidence="6" id="KW-1185">Reference proteome</keyword>